<protein>
    <submittedName>
        <fullName evidence="1">Uncharacterized protein</fullName>
    </submittedName>
</protein>
<dbReference type="EMBL" id="SPUK01000004">
    <property type="protein sequence ID" value="TQV97904.1"/>
    <property type="molecule type" value="Genomic_DNA"/>
</dbReference>
<proteinExistence type="predicted"/>
<sequence>MQLLNLPRQKRSRLLACLTRMPIFKHVKENVSESRTQLCFISSLAARQGCQPENALIYQQARANAGNPEARSTIHRTLF</sequence>
<evidence type="ECO:0000313" key="1">
    <source>
        <dbReference type="EMBL" id="TQV97904.1"/>
    </source>
</evidence>
<dbReference type="AlphaFoldDB" id="A0A545V850"/>
<evidence type="ECO:0000313" key="2">
    <source>
        <dbReference type="Proteomes" id="UP000315783"/>
    </source>
</evidence>
<name>A0A545V850_9HYPO</name>
<keyword evidence="2" id="KW-1185">Reference proteome</keyword>
<gene>
    <name evidence="1" type="ORF">IF1G_03647</name>
</gene>
<accession>A0A545V850</accession>
<organism evidence="1 2">
    <name type="scientific">Cordyceps javanica</name>
    <dbReference type="NCBI Taxonomy" id="43265"/>
    <lineage>
        <taxon>Eukaryota</taxon>
        <taxon>Fungi</taxon>
        <taxon>Dikarya</taxon>
        <taxon>Ascomycota</taxon>
        <taxon>Pezizomycotina</taxon>
        <taxon>Sordariomycetes</taxon>
        <taxon>Hypocreomycetidae</taxon>
        <taxon>Hypocreales</taxon>
        <taxon>Cordycipitaceae</taxon>
        <taxon>Cordyceps</taxon>
    </lineage>
</organism>
<dbReference type="Proteomes" id="UP000315783">
    <property type="component" value="Unassembled WGS sequence"/>
</dbReference>
<reference evidence="1 2" key="1">
    <citation type="journal article" date="2019" name="Appl. Microbiol. Biotechnol.">
        <title>Genome sequence of Isaria javanica and comparative genome analysis insights into family S53 peptidase evolution in fungal entomopathogens.</title>
        <authorList>
            <person name="Lin R."/>
            <person name="Zhang X."/>
            <person name="Xin B."/>
            <person name="Zou M."/>
            <person name="Gao Y."/>
            <person name="Qin F."/>
            <person name="Hu Q."/>
            <person name="Xie B."/>
            <person name="Cheng X."/>
        </authorList>
    </citation>
    <scope>NUCLEOTIDE SEQUENCE [LARGE SCALE GENOMIC DNA]</scope>
    <source>
        <strain evidence="1 2">IJ1G</strain>
    </source>
</reference>
<comment type="caution">
    <text evidence="1">The sequence shown here is derived from an EMBL/GenBank/DDBJ whole genome shotgun (WGS) entry which is preliminary data.</text>
</comment>